<keyword evidence="2" id="KW-0472">Membrane</keyword>
<dbReference type="EMBL" id="PCSZ01000014">
    <property type="protein sequence ID" value="PIP60926.1"/>
    <property type="molecule type" value="Genomic_DNA"/>
</dbReference>
<name>A0A2H0BTA8_9BACT</name>
<keyword evidence="2" id="KW-1133">Transmembrane helix</keyword>
<dbReference type="Proteomes" id="UP000231581">
    <property type="component" value="Unassembled WGS sequence"/>
</dbReference>
<evidence type="ECO:0008006" key="5">
    <source>
        <dbReference type="Google" id="ProtNLM"/>
    </source>
</evidence>
<evidence type="ECO:0000313" key="3">
    <source>
        <dbReference type="EMBL" id="PIP60926.1"/>
    </source>
</evidence>
<keyword evidence="2" id="KW-0812">Transmembrane</keyword>
<evidence type="ECO:0000256" key="2">
    <source>
        <dbReference type="SAM" id="Phobius"/>
    </source>
</evidence>
<gene>
    <name evidence="3" type="ORF">COX00_00580</name>
</gene>
<evidence type="ECO:0000313" key="4">
    <source>
        <dbReference type="Proteomes" id="UP000231581"/>
    </source>
</evidence>
<accession>A0A2H0BTA8</accession>
<protein>
    <recommendedName>
        <fullName evidence="5">DUF948 domain-containing protein</fullName>
    </recommendedName>
</protein>
<proteinExistence type="predicted"/>
<dbReference type="AlphaFoldDB" id="A0A2H0BTA8"/>
<reference evidence="3 4" key="1">
    <citation type="submission" date="2017-09" db="EMBL/GenBank/DDBJ databases">
        <title>Depth-based differentiation of microbial function through sediment-hosted aquifers and enrichment of novel symbionts in the deep terrestrial subsurface.</title>
        <authorList>
            <person name="Probst A.J."/>
            <person name="Ladd B."/>
            <person name="Jarett J.K."/>
            <person name="Geller-Mcgrath D.E."/>
            <person name="Sieber C.M."/>
            <person name="Emerson J.B."/>
            <person name="Anantharaman K."/>
            <person name="Thomas B.C."/>
            <person name="Malmstrom R."/>
            <person name="Stieglmeier M."/>
            <person name="Klingl A."/>
            <person name="Woyke T."/>
            <person name="Ryan C.M."/>
            <person name="Banfield J.F."/>
        </authorList>
    </citation>
    <scope>NUCLEOTIDE SEQUENCE [LARGE SCALE GENOMIC DNA]</scope>
    <source>
        <strain evidence="3">CG22_combo_CG10-13_8_21_14_all_47_17</strain>
    </source>
</reference>
<feature type="transmembrane region" description="Helical" evidence="2">
    <location>
        <begin position="12"/>
        <end position="30"/>
    </location>
</feature>
<feature type="region of interest" description="Disordered" evidence="1">
    <location>
        <begin position="89"/>
        <end position="113"/>
    </location>
</feature>
<sequence>MLIATSQDLFYLVAAISLLWVTFFLCWALYEVARLFRRGNALVDDAEEKIQIVEDAVTGVVEKVTNASNYFSILGEVAKSGIAMIQSKLQDGGEDEDELPEMKEEKSSKRKKK</sequence>
<evidence type="ECO:0000256" key="1">
    <source>
        <dbReference type="SAM" id="MobiDB-lite"/>
    </source>
</evidence>
<organism evidence="3 4">
    <name type="scientific">Candidatus Uhrbacteria bacterium CG22_combo_CG10-13_8_21_14_all_47_17</name>
    <dbReference type="NCBI Taxonomy" id="1975041"/>
    <lineage>
        <taxon>Bacteria</taxon>
        <taxon>Candidatus Uhriibacteriota</taxon>
    </lineage>
</organism>
<comment type="caution">
    <text evidence="3">The sequence shown here is derived from an EMBL/GenBank/DDBJ whole genome shotgun (WGS) entry which is preliminary data.</text>
</comment>